<dbReference type="HAMAP" id="MF_01513">
    <property type="entry name" value="Phe_aminotrans_2"/>
    <property type="match status" value="1"/>
</dbReference>
<evidence type="ECO:0000313" key="8">
    <source>
        <dbReference type="EMBL" id="SMC98064.1"/>
    </source>
</evidence>
<dbReference type="GO" id="GO:0008793">
    <property type="term" value="F:aromatic-amino-acid transaminase activity"/>
    <property type="evidence" value="ECO:0007669"/>
    <property type="project" value="UniProtKB-UniRule"/>
</dbReference>
<evidence type="ECO:0000256" key="3">
    <source>
        <dbReference type="ARBA" id="ARBA00022576"/>
    </source>
</evidence>
<dbReference type="GO" id="GO:0030170">
    <property type="term" value="F:pyridoxal phosphate binding"/>
    <property type="evidence" value="ECO:0007669"/>
    <property type="project" value="UniProtKB-UniRule"/>
</dbReference>
<evidence type="ECO:0000256" key="1">
    <source>
        <dbReference type="ARBA" id="ARBA00001933"/>
    </source>
</evidence>
<keyword evidence="3 6" id="KW-0032">Aminotransferase</keyword>
<dbReference type="GO" id="GO:0004400">
    <property type="term" value="F:histidinol-phosphate transaminase activity"/>
    <property type="evidence" value="ECO:0007669"/>
    <property type="project" value="InterPro"/>
</dbReference>
<evidence type="ECO:0000256" key="5">
    <source>
        <dbReference type="ARBA" id="ARBA00022898"/>
    </source>
</evidence>
<dbReference type="EC" id="2.6.1.57" evidence="6"/>
<dbReference type="PANTHER" id="PTHR43643:SF3">
    <property type="entry name" value="HISTIDINOL-PHOSPHATE AMINOTRANSFERASE"/>
    <property type="match status" value="1"/>
</dbReference>
<dbReference type="InterPro" id="IPR015422">
    <property type="entry name" value="PyrdxlP-dep_Trfase_small"/>
</dbReference>
<keyword evidence="5 6" id="KW-0663">Pyridoxal phosphate</keyword>
<dbReference type="PROSITE" id="PS00599">
    <property type="entry name" value="AA_TRANSFER_CLASS_2"/>
    <property type="match status" value="1"/>
</dbReference>
<comment type="function">
    <text evidence="6">Aminotransferase that catalyzes the conversion of aromatic amino acids and 2-oxoglutarate into corresponding aromatic oxo acids and L-glutamate.</text>
</comment>
<dbReference type="EMBL" id="FWXV01000002">
    <property type="protein sequence ID" value="SMC98064.1"/>
    <property type="molecule type" value="Genomic_DNA"/>
</dbReference>
<dbReference type="SUPFAM" id="SSF53383">
    <property type="entry name" value="PLP-dependent transferases"/>
    <property type="match status" value="1"/>
</dbReference>
<dbReference type="InterPro" id="IPR050106">
    <property type="entry name" value="HistidinolP_aminotransfase"/>
</dbReference>
<dbReference type="AlphaFoldDB" id="A0A1W2DKN7"/>
<evidence type="ECO:0000256" key="4">
    <source>
        <dbReference type="ARBA" id="ARBA00022679"/>
    </source>
</evidence>
<comment type="cofactor">
    <cofactor evidence="1 6">
        <name>pyridoxal 5'-phosphate</name>
        <dbReference type="ChEBI" id="CHEBI:597326"/>
    </cofactor>
</comment>
<dbReference type="Gene3D" id="3.40.640.10">
    <property type="entry name" value="Type I PLP-dependent aspartate aminotransferase-like (Major domain)"/>
    <property type="match status" value="1"/>
</dbReference>
<dbReference type="InterPro" id="IPR015424">
    <property type="entry name" value="PyrdxlP-dep_Trfase"/>
</dbReference>
<dbReference type="InterPro" id="IPR015421">
    <property type="entry name" value="PyrdxlP-dep_Trfase_major"/>
</dbReference>
<evidence type="ECO:0000256" key="6">
    <source>
        <dbReference type="HAMAP-Rule" id="MF_01513"/>
    </source>
</evidence>
<comment type="catalytic activity">
    <reaction evidence="6">
        <text>an aromatic L-alpha-amino acid + 2-oxoglutarate = an aromatic oxo-acid + L-glutamate</text>
        <dbReference type="Rhea" id="RHEA:17533"/>
        <dbReference type="ChEBI" id="CHEBI:16810"/>
        <dbReference type="ChEBI" id="CHEBI:29985"/>
        <dbReference type="ChEBI" id="CHEBI:73309"/>
        <dbReference type="ChEBI" id="CHEBI:84824"/>
        <dbReference type="EC" id="2.6.1.57"/>
    </reaction>
</comment>
<gene>
    <name evidence="6" type="primary">pat</name>
    <name evidence="8" type="ORF">SAMN05661093_03495</name>
</gene>
<dbReference type="InterPro" id="IPR024892">
    <property type="entry name" value="ArAT"/>
</dbReference>
<evidence type="ECO:0000313" key="9">
    <source>
        <dbReference type="Proteomes" id="UP000192674"/>
    </source>
</evidence>
<accession>A0A1W2DKN7</accession>
<sequence length="375" mass="40537">MVARRPPMESYRSRVAEPDMTTVRPSNVQPRADLATLPSYVPGRSIPGAIKLASNEVPAGPLPSVAKAIAEAALQVHRYPDTGAGELTARLAAKLGVPEAQIAIGCGSVSLCQQLIQATCTERDEVVFGWRSFEAYPIVTHVVGAKQVRVPLTSDHALDLDAMLAAITPQTRLVFVCSPNNPTGTLVRKAELDRFLAAVPSNVLIVLDEAYFEFVTDPDAPDGIDHVRERDNIAVLRTFSKAYGLAGLRVGYCVASKEIAAAVRKVCLPFSVNHLAQAAAIASLDAEEELFERVHEIKGERVRVRDELIAAGYDVPETQANFVWLPLGEHTAAFNEHCLEHKVVVRAFVGDGARVTIGTPEENDIFLAAAKSFSR</sequence>
<evidence type="ECO:0000259" key="7">
    <source>
        <dbReference type="Pfam" id="PF00155"/>
    </source>
</evidence>
<comment type="subunit">
    <text evidence="2 6">Homodimer.</text>
</comment>
<dbReference type="Proteomes" id="UP000192674">
    <property type="component" value="Unassembled WGS sequence"/>
</dbReference>
<dbReference type="InterPro" id="IPR004839">
    <property type="entry name" value="Aminotransferase_I/II_large"/>
</dbReference>
<dbReference type="NCBIfam" id="NF002878">
    <property type="entry name" value="PRK03321.1"/>
    <property type="match status" value="1"/>
</dbReference>
<keyword evidence="9" id="KW-1185">Reference proteome</keyword>
<dbReference type="GO" id="GO:0000105">
    <property type="term" value="P:L-histidine biosynthetic process"/>
    <property type="evidence" value="ECO:0007669"/>
    <property type="project" value="InterPro"/>
</dbReference>
<dbReference type="PANTHER" id="PTHR43643">
    <property type="entry name" value="HISTIDINOL-PHOSPHATE AMINOTRANSFERASE 2"/>
    <property type="match status" value="1"/>
</dbReference>
<proteinExistence type="inferred from homology"/>
<protein>
    <recommendedName>
        <fullName evidence="6">Aromatic amino acid aminotransferase</fullName>
        <shortName evidence="6">ArAT</shortName>
        <ecNumber evidence="6">2.6.1.57</ecNumber>
    </recommendedName>
</protein>
<organism evidence="8 9">
    <name type="scientific">Kibdelosporangium aridum</name>
    <dbReference type="NCBI Taxonomy" id="2030"/>
    <lineage>
        <taxon>Bacteria</taxon>
        <taxon>Bacillati</taxon>
        <taxon>Actinomycetota</taxon>
        <taxon>Actinomycetes</taxon>
        <taxon>Pseudonocardiales</taxon>
        <taxon>Pseudonocardiaceae</taxon>
        <taxon>Kibdelosporangium</taxon>
    </lineage>
</organism>
<dbReference type="CDD" id="cd00609">
    <property type="entry name" value="AAT_like"/>
    <property type="match status" value="1"/>
</dbReference>
<dbReference type="Gene3D" id="3.90.1150.10">
    <property type="entry name" value="Aspartate Aminotransferase, domain 1"/>
    <property type="match status" value="1"/>
</dbReference>
<dbReference type="Pfam" id="PF00155">
    <property type="entry name" value="Aminotran_1_2"/>
    <property type="match status" value="1"/>
</dbReference>
<name>A0A1W2DKN7_KIBAR</name>
<keyword evidence="4 6" id="KW-0808">Transferase</keyword>
<comment type="similarity">
    <text evidence="6">Belongs to the class-II pyridoxal-phosphate-dependent aminotransferase family.</text>
</comment>
<reference evidence="8 9" key="1">
    <citation type="submission" date="2017-04" db="EMBL/GenBank/DDBJ databases">
        <authorList>
            <person name="Afonso C.L."/>
            <person name="Miller P.J."/>
            <person name="Scott M.A."/>
            <person name="Spackman E."/>
            <person name="Goraichik I."/>
            <person name="Dimitrov K.M."/>
            <person name="Suarez D.L."/>
            <person name="Swayne D.E."/>
        </authorList>
    </citation>
    <scope>NUCLEOTIDE SEQUENCE [LARGE SCALE GENOMIC DNA]</scope>
    <source>
        <strain evidence="8 9">DSM 43828</strain>
    </source>
</reference>
<dbReference type="InterPro" id="IPR001917">
    <property type="entry name" value="Aminotrans_II_pyridoxalP_BS"/>
</dbReference>
<dbReference type="InterPro" id="IPR005861">
    <property type="entry name" value="HisP_aminotrans"/>
</dbReference>
<dbReference type="HAMAP" id="MF_01023">
    <property type="entry name" value="HisC_aminotrans_2"/>
    <property type="match status" value="1"/>
</dbReference>
<evidence type="ECO:0000256" key="2">
    <source>
        <dbReference type="ARBA" id="ARBA00011738"/>
    </source>
</evidence>
<feature type="modified residue" description="N6-(pyridoxal phosphate)lysine" evidence="6">
    <location>
        <position position="241"/>
    </location>
</feature>
<feature type="domain" description="Aminotransferase class I/classII large" evidence="7">
    <location>
        <begin position="50"/>
        <end position="368"/>
    </location>
</feature>
<dbReference type="NCBIfam" id="TIGR01141">
    <property type="entry name" value="hisC"/>
    <property type="match status" value="1"/>
</dbReference>